<reference evidence="1 2" key="1">
    <citation type="submission" date="2016-08" db="EMBL/GenBank/DDBJ databases">
        <title>A Parts List for Fungal Cellulosomes Revealed by Comparative Genomics.</title>
        <authorList>
            <consortium name="DOE Joint Genome Institute"/>
            <person name="Haitjema C.H."/>
            <person name="Gilmore S.P."/>
            <person name="Henske J.K."/>
            <person name="Solomon K.V."/>
            <person name="De Groot R."/>
            <person name="Kuo A."/>
            <person name="Mondo S.J."/>
            <person name="Salamov A.A."/>
            <person name="Labutti K."/>
            <person name="Zhao Z."/>
            <person name="Chiniquy J."/>
            <person name="Barry K."/>
            <person name="Brewer H.M."/>
            <person name="Purvine S.O."/>
            <person name="Wright A.T."/>
            <person name="Boxma B."/>
            <person name="Van Alen T."/>
            <person name="Hackstein J.H."/>
            <person name="Baker S.E."/>
            <person name="Grigoriev I.V."/>
            <person name="O'Malley M.A."/>
        </authorList>
    </citation>
    <scope>NUCLEOTIDE SEQUENCE [LARGE SCALE GENOMIC DNA]</scope>
    <source>
        <strain evidence="1 2">G1</strain>
    </source>
</reference>
<dbReference type="InterPro" id="IPR052743">
    <property type="entry name" value="Glutaminase_GtaA"/>
</dbReference>
<comment type="caution">
    <text evidence="1">The sequence shown here is derived from an EMBL/GenBank/DDBJ whole genome shotgun (WGS) entry which is preliminary data.</text>
</comment>
<dbReference type="AlphaFoldDB" id="A0A1Y2AMX7"/>
<evidence type="ECO:0000313" key="1">
    <source>
        <dbReference type="EMBL" id="ORY23295.1"/>
    </source>
</evidence>
<dbReference type="STRING" id="1754190.A0A1Y2AMX7"/>
<evidence type="ECO:0000313" key="2">
    <source>
        <dbReference type="Proteomes" id="UP000193920"/>
    </source>
</evidence>
<sequence length="218" mass="25016">GNISQINTIVREKNAKAVIHCGDFGFLDKDSVKNFNEKNLKYYVEHTSCISFKDKKKLFENMDTLKDNICKNFILSELMDFIEGKKELIVPVYVVYGQYEDVSVIDKILHKKIYQIKNLYIVDEMNTYSLKFSNSDITIRLFGIGGGYLDNNLFNNGDGEYLHAGSNCHTWLTIFQLGQILMTADQYEKEMDEIRLLITTANPMKKALIAQLGQALKV</sequence>
<gene>
    <name evidence="1" type="ORF">LY90DRAFT_631130</name>
</gene>
<accession>A0A1Y2AMX7</accession>
<keyword evidence="2" id="KW-1185">Reference proteome</keyword>
<dbReference type="PANTHER" id="PTHR31987:SF11">
    <property type="entry name" value="DUF2433 DOMAIN-CONTAINING PROTEIN"/>
    <property type="match status" value="1"/>
</dbReference>
<feature type="non-terminal residue" evidence="1">
    <location>
        <position position="1"/>
    </location>
</feature>
<dbReference type="Proteomes" id="UP000193920">
    <property type="component" value="Unassembled WGS sequence"/>
</dbReference>
<proteinExistence type="predicted"/>
<dbReference type="SUPFAM" id="SSF56300">
    <property type="entry name" value="Metallo-dependent phosphatases"/>
    <property type="match status" value="1"/>
</dbReference>
<dbReference type="OrthoDB" id="3918848at2759"/>
<dbReference type="EMBL" id="MCOG01000235">
    <property type="protein sequence ID" value="ORY23295.1"/>
    <property type="molecule type" value="Genomic_DNA"/>
</dbReference>
<dbReference type="PANTHER" id="PTHR31987">
    <property type="entry name" value="GLUTAMINASE A-RELATED"/>
    <property type="match status" value="1"/>
</dbReference>
<organism evidence="1 2">
    <name type="scientific">Neocallimastix californiae</name>
    <dbReference type="NCBI Taxonomy" id="1754190"/>
    <lineage>
        <taxon>Eukaryota</taxon>
        <taxon>Fungi</taxon>
        <taxon>Fungi incertae sedis</taxon>
        <taxon>Chytridiomycota</taxon>
        <taxon>Chytridiomycota incertae sedis</taxon>
        <taxon>Neocallimastigomycetes</taxon>
        <taxon>Neocallimastigales</taxon>
        <taxon>Neocallimastigaceae</taxon>
        <taxon>Neocallimastix</taxon>
    </lineage>
</organism>
<protein>
    <submittedName>
        <fullName evidence="1">Uncharacterized protein</fullName>
    </submittedName>
</protein>
<name>A0A1Y2AMX7_9FUNG</name>
<dbReference type="InterPro" id="IPR029052">
    <property type="entry name" value="Metallo-depent_PP-like"/>
</dbReference>